<sequence length="173" mass="18700">MKSAALCIALAIGSLVVGGYLAGLLGIVLAAPLSGALLSRVLIDGFTGGYRAMRAHAYASVQGRHYAYKSIPISIEEDEEGHRWLKVKDIRRVLPHLPKDATLGRIEPERTSSGSDGKSMHIRADALLQWLSKAQSSESIRFKLWIERTVHFPSSAAISDRTHAAPSLNDDAG</sequence>
<organism evidence="1">
    <name type="scientific">Curvibacter symbiont subsp. Hydra magnipapillata</name>
    <dbReference type="NCBI Taxonomy" id="667019"/>
    <lineage>
        <taxon>Bacteria</taxon>
        <taxon>Pseudomonadati</taxon>
        <taxon>Pseudomonadota</taxon>
        <taxon>Betaproteobacteria</taxon>
        <taxon>Burkholderiales</taxon>
        <taxon>Comamonadaceae</taxon>
        <taxon>Curvibacter</taxon>
    </lineage>
</organism>
<accession>C9YDE3</accession>
<evidence type="ECO:0000313" key="1">
    <source>
        <dbReference type="EMBL" id="CBA31173.1"/>
    </source>
</evidence>
<name>C9YDE3_CURXX</name>
<proteinExistence type="predicted"/>
<protein>
    <submittedName>
        <fullName evidence="1">Uncharacterized protein</fullName>
    </submittedName>
</protein>
<dbReference type="EMBL" id="FN543105">
    <property type="protein sequence ID" value="CBA31173.1"/>
    <property type="molecule type" value="Genomic_DNA"/>
</dbReference>
<reference evidence="1" key="1">
    <citation type="journal article" date="2010" name="Nature">
        <title>The Dynamic genome of Hydra.</title>
        <authorList>
            <person name="Chapman J.A."/>
            <person name="Kirkness E.F."/>
            <person name="Simakov O."/>
            <person name="Hampson S.E."/>
            <person name="Mitros T."/>
            <person name="Weinmaier T."/>
            <person name="Rattei T."/>
            <person name="Balasubramanian P.G."/>
            <person name="Borman J."/>
            <person name="Busam D."/>
            <person name="Disbennett K."/>
            <person name="Pfannkoch C."/>
            <person name="Sumin N."/>
            <person name="Sutton G."/>
            <person name="Viswanathan L."/>
            <person name="Walenz B."/>
            <person name="Goodstein D.M."/>
            <person name="Hellsten U."/>
            <person name="Kawashima T."/>
            <person name="Prochnik S.E."/>
            <person name="Putnam N.H."/>
            <person name="Shu S."/>
            <person name="Blumberg B."/>
            <person name="Dana C.E."/>
            <person name="Gee L."/>
            <person name="Kibler D.F."/>
            <person name="Law L."/>
            <person name="Lindgens D."/>
            <person name="Martinez D.E."/>
            <person name="Peng J."/>
            <person name="Wigge P.A."/>
            <person name="Bertulat B."/>
            <person name="Guder C."/>
            <person name="Nakamura Y."/>
            <person name="Ozbek S."/>
            <person name="Watanabe H."/>
            <person name="Khalturin K."/>
            <person name="Hemmrich G."/>
            <person name="Franke A."/>
            <person name="Augustin R."/>
            <person name="Fraune S."/>
            <person name="Hayakawa E."/>
            <person name="Hayakawa S."/>
            <person name="Hirose M."/>
            <person name="Hwang J."/>
            <person name="Ikeo K."/>
            <person name="Nishimiya-Fujisawa C."/>
            <person name="Ogura A."/>
            <person name="Takahashi T."/>
            <person name="Steinmetz P.R."/>
            <person name="Zhang X."/>
            <person name="Aufschnaiter R."/>
            <person name="Eder M.K."/>
            <person name="Gorny A.K."/>
            <person name="Salvenmoser W."/>
            <person name="Heimberg A.M."/>
            <person name="Wheeler B.M."/>
            <person name="Peterson K.J."/>
            <person name="Boettger A."/>
            <person name="Tischler P."/>
            <person name="Wolf A."/>
            <person name="Gojobori T."/>
            <person name="Remington K.A."/>
            <person name="Strausberg R.L."/>
            <person name="Venter J."/>
            <person name="Technau U."/>
            <person name="Hobmayer B."/>
            <person name="Bosch T.C."/>
            <person name="Holstein T.W."/>
            <person name="Fujisawa T."/>
            <person name="Bode H.R."/>
            <person name="David C.N."/>
            <person name="Rokhsar D.S."/>
            <person name="Steele R.E."/>
        </authorList>
    </citation>
    <scope>NUCLEOTIDE SEQUENCE</scope>
</reference>
<gene>
    <name evidence="1" type="ORF">Csp_C27220</name>
</gene>
<dbReference type="AlphaFoldDB" id="C9YDE3"/>